<evidence type="ECO:0000313" key="9">
    <source>
        <dbReference type="Proteomes" id="UP001474181"/>
    </source>
</evidence>
<comment type="pathway">
    <text evidence="1">Amine and polyamine biosynthesis; ectoine biosynthesis; L-ectoine from L-aspartate 4-semialdehyde: step 3/3.</text>
</comment>
<reference evidence="8 9" key="1">
    <citation type="submission" date="2024-06" db="EMBL/GenBank/DDBJ databases">
        <title>The Natural Products Discovery Center: Release of the First 8490 Sequenced Strains for Exploring Actinobacteria Biosynthetic Diversity.</title>
        <authorList>
            <person name="Kalkreuter E."/>
            <person name="Kautsar S.A."/>
            <person name="Yang D."/>
            <person name="Bader C.D."/>
            <person name="Teijaro C.N."/>
            <person name="Fluegel L."/>
            <person name="Davis C.M."/>
            <person name="Simpson J.R."/>
            <person name="Lauterbach L."/>
            <person name="Steele A.D."/>
            <person name="Gui C."/>
            <person name="Meng S."/>
            <person name="Li G."/>
            <person name="Viehrig K."/>
            <person name="Ye F."/>
            <person name="Su P."/>
            <person name="Kiefer A.F."/>
            <person name="Nichols A."/>
            <person name="Cepeda A.J."/>
            <person name="Yan W."/>
            <person name="Fan B."/>
            <person name="Jiang Y."/>
            <person name="Adhikari A."/>
            <person name="Zheng C.-J."/>
            <person name="Schuster L."/>
            <person name="Cowan T.M."/>
            <person name="Smanski M.J."/>
            <person name="Chevrette M.G."/>
            <person name="De Carvalho L.P.S."/>
            <person name="Shen B."/>
        </authorList>
    </citation>
    <scope>NUCLEOTIDE SEQUENCE [LARGE SCALE GENOMIC DNA]</scope>
    <source>
        <strain evidence="8 9">NPDC000234</strain>
    </source>
</reference>
<evidence type="ECO:0000256" key="6">
    <source>
        <dbReference type="ARBA" id="ARBA00033271"/>
    </source>
</evidence>
<dbReference type="Pfam" id="PF06339">
    <property type="entry name" value="Ectoine_synth"/>
    <property type="match status" value="1"/>
</dbReference>
<dbReference type="RefSeq" id="WP_350778606.1">
    <property type="nucleotide sequence ID" value="NZ_JBEPEK010000040.1"/>
</dbReference>
<dbReference type="InterPro" id="IPR014710">
    <property type="entry name" value="RmlC-like_jellyroll"/>
</dbReference>
<dbReference type="NCBIfam" id="NF009806">
    <property type="entry name" value="PRK13290.1"/>
    <property type="match status" value="1"/>
</dbReference>
<dbReference type="SUPFAM" id="SSF51182">
    <property type="entry name" value="RmlC-like cupins"/>
    <property type="match status" value="1"/>
</dbReference>
<comment type="similarity">
    <text evidence="2">Belongs to the ectoine synthase family.</text>
</comment>
<evidence type="ECO:0000256" key="1">
    <source>
        <dbReference type="ARBA" id="ARBA00005181"/>
    </source>
</evidence>
<protein>
    <recommendedName>
        <fullName evidence="4">L-ectoine synthase</fullName>
        <ecNumber evidence="3">4.2.1.108</ecNumber>
    </recommendedName>
    <alternativeName>
        <fullName evidence="6">N-acetyldiaminobutyrate dehydratase</fullName>
    </alternativeName>
</protein>
<keyword evidence="5" id="KW-0456">Lyase</keyword>
<evidence type="ECO:0000256" key="4">
    <source>
        <dbReference type="ARBA" id="ARBA00019707"/>
    </source>
</evidence>
<dbReference type="Proteomes" id="UP001474181">
    <property type="component" value="Unassembled WGS sequence"/>
</dbReference>
<dbReference type="PANTHER" id="PTHR39289">
    <property type="match status" value="1"/>
</dbReference>
<comment type="caution">
    <text evidence="8">The sequence shown here is derived from an EMBL/GenBank/DDBJ whole genome shotgun (WGS) entry which is preliminary data.</text>
</comment>
<evidence type="ECO:0000313" key="8">
    <source>
        <dbReference type="EMBL" id="MER7179424.1"/>
    </source>
</evidence>
<evidence type="ECO:0000256" key="3">
    <source>
        <dbReference type="ARBA" id="ARBA00013192"/>
    </source>
</evidence>
<comment type="catalytic activity">
    <reaction evidence="7">
        <text>(2S)-4-acetamido-2-aminobutanoate = L-ectoine + H2O</text>
        <dbReference type="Rhea" id="RHEA:17281"/>
        <dbReference type="ChEBI" id="CHEBI:15377"/>
        <dbReference type="ChEBI" id="CHEBI:58515"/>
        <dbReference type="ChEBI" id="CHEBI:58929"/>
        <dbReference type="EC" id="4.2.1.108"/>
    </reaction>
</comment>
<organism evidence="8 9">
    <name type="scientific">Streptomyces hyaluromycini</name>
    <dbReference type="NCBI Taxonomy" id="1377993"/>
    <lineage>
        <taxon>Bacteria</taxon>
        <taxon>Bacillati</taxon>
        <taxon>Actinomycetota</taxon>
        <taxon>Actinomycetes</taxon>
        <taxon>Kitasatosporales</taxon>
        <taxon>Streptomycetaceae</taxon>
        <taxon>Streptomyces</taxon>
    </lineage>
</organism>
<dbReference type="InterPro" id="IPR010462">
    <property type="entry name" value="Ectoine_synth"/>
</dbReference>
<name>A0ABV1WRD9_9ACTN</name>
<dbReference type="EC" id="4.2.1.108" evidence="3"/>
<evidence type="ECO:0000256" key="5">
    <source>
        <dbReference type="ARBA" id="ARBA00023239"/>
    </source>
</evidence>
<evidence type="ECO:0000256" key="2">
    <source>
        <dbReference type="ARBA" id="ARBA00009637"/>
    </source>
</evidence>
<evidence type="ECO:0000256" key="7">
    <source>
        <dbReference type="ARBA" id="ARBA00048714"/>
    </source>
</evidence>
<dbReference type="EMBL" id="JBEPEK010000040">
    <property type="protein sequence ID" value="MER7179424.1"/>
    <property type="molecule type" value="Genomic_DNA"/>
</dbReference>
<proteinExistence type="inferred from homology"/>
<dbReference type="InterPro" id="IPR011051">
    <property type="entry name" value="RmlC_Cupin_sf"/>
</dbReference>
<sequence length="125" mass="13518">MIIRSREESTTVDWGNGLSHRLLIASDGMGFAFAETLVRAGTKSALEYRNHLEACYCISGSGEVMSADGSTGAKLRPGVLYALNDHDPHYLIADPGADMRLISVFNPPIRGDERHSLTDGGFSAY</sequence>
<gene>
    <name evidence="8" type="ORF">ABT404_08055</name>
</gene>
<keyword evidence="9" id="KW-1185">Reference proteome</keyword>
<dbReference type="Gene3D" id="2.60.120.10">
    <property type="entry name" value="Jelly Rolls"/>
    <property type="match status" value="1"/>
</dbReference>
<dbReference type="PANTHER" id="PTHR39289:SF1">
    <property type="entry name" value="L-ECTOINE SYNTHASE"/>
    <property type="match status" value="1"/>
</dbReference>
<dbReference type="CDD" id="cd06978">
    <property type="entry name" value="cupin_EctC"/>
    <property type="match status" value="1"/>
</dbReference>
<accession>A0ABV1WRD9</accession>